<name>A0A1I7EJ81_9BURK</name>
<dbReference type="OrthoDB" id="63962at2"/>
<evidence type="ECO:0000313" key="2">
    <source>
        <dbReference type="EMBL" id="SFU23935.1"/>
    </source>
</evidence>
<dbReference type="Pfam" id="PF13618">
    <property type="entry name" value="Gluconate_2-dh3"/>
    <property type="match status" value="1"/>
</dbReference>
<gene>
    <name evidence="2" type="ORF">SAMN05192563_10245</name>
</gene>
<evidence type="ECO:0000256" key="1">
    <source>
        <dbReference type="SAM" id="MobiDB-lite"/>
    </source>
</evidence>
<reference evidence="2 3" key="1">
    <citation type="submission" date="2016-10" db="EMBL/GenBank/DDBJ databases">
        <authorList>
            <person name="de Groot N.N."/>
        </authorList>
    </citation>
    <scope>NUCLEOTIDE SEQUENCE [LARGE SCALE GENOMIC DNA]</scope>
    <source>
        <strain evidence="2 3">LMG 27731</strain>
    </source>
</reference>
<dbReference type="EMBL" id="FPBH01000024">
    <property type="protein sequence ID" value="SFU23935.1"/>
    <property type="molecule type" value="Genomic_DNA"/>
</dbReference>
<dbReference type="InterPro" id="IPR027056">
    <property type="entry name" value="Gluconate_2DH_su3"/>
</dbReference>
<proteinExistence type="predicted"/>
<dbReference type="RefSeq" id="WP_093642139.1">
    <property type="nucleotide sequence ID" value="NZ_FPBH01000024.1"/>
</dbReference>
<dbReference type="Proteomes" id="UP000198844">
    <property type="component" value="Unassembled WGS sequence"/>
</dbReference>
<protein>
    <submittedName>
        <fullName evidence="2">Gluconate 2-dehydrogenase subunit 3</fullName>
    </submittedName>
</protein>
<dbReference type="AlphaFoldDB" id="A0A1I7EJ81"/>
<accession>A0A1I7EJ81</accession>
<evidence type="ECO:0000313" key="3">
    <source>
        <dbReference type="Proteomes" id="UP000198844"/>
    </source>
</evidence>
<feature type="region of interest" description="Disordered" evidence="1">
    <location>
        <begin position="196"/>
        <end position="217"/>
    </location>
</feature>
<sequence length="217" mass="24714">MTHARNTRYPGYDVLNKRGTPSWDDATRAVIDERLATPREPQFFNAAQWLAVVHLCRCIVPQADAEPLVPLAALLDAKLAENAGDGYRDARLPPTRDAWRIGLAALDAESRSQFDLPFSSLERPIQHALLEQMQRGDMHHDAWQDMPSKLFFSKRLLHDICSAYYSHPHSWSEMGFGGPANPRGYVRMHFDRRDPWEAAEAGPGVEDKARKENRRAR</sequence>
<organism evidence="2 3">
    <name type="scientific">Paraburkholderia aspalathi</name>
    <dbReference type="NCBI Taxonomy" id="1324617"/>
    <lineage>
        <taxon>Bacteria</taxon>
        <taxon>Pseudomonadati</taxon>
        <taxon>Pseudomonadota</taxon>
        <taxon>Betaproteobacteria</taxon>
        <taxon>Burkholderiales</taxon>
        <taxon>Burkholderiaceae</taxon>
        <taxon>Paraburkholderia</taxon>
    </lineage>
</organism>